<evidence type="ECO:0000256" key="5">
    <source>
        <dbReference type="ARBA" id="ARBA00022679"/>
    </source>
</evidence>
<dbReference type="InterPro" id="IPR023346">
    <property type="entry name" value="Lysozyme-like_dom_sf"/>
</dbReference>
<gene>
    <name evidence="11" type="ORF">G3580_01955</name>
</gene>
<organism evidence="11 12">
    <name type="scientific">Nitrogeniibacter mangrovi</name>
    <dbReference type="NCBI Taxonomy" id="2016596"/>
    <lineage>
        <taxon>Bacteria</taxon>
        <taxon>Pseudomonadati</taxon>
        <taxon>Pseudomonadota</taxon>
        <taxon>Betaproteobacteria</taxon>
        <taxon>Rhodocyclales</taxon>
        <taxon>Zoogloeaceae</taxon>
        <taxon>Nitrogeniibacter</taxon>
    </lineage>
</organism>
<comment type="pathway">
    <text evidence="1">Cell wall biogenesis; peptidoglycan biosynthesis.</text>
</comment>
<accession>A0A6C1B0S0</accession>
<keyword evidence="6" id="KW-0511">Multifunctional enzyme</keyword>
<feature type="domain" description="Glycosyl transferase family 51" evidence="9">
    <location>
        <begin position="53"/>
        <end position="210"/>
    </location>
</feature>
<dbReference type="EC" id="2.4.99.28" evidence="7"/>
<dbReference type="Pfam" id="PF06832">
    <property type="entry name" value="BiPBP_C"/>
    <property type="match status" value="1"/>
</dbReference>
<evidence type="ECO:0000259" key="10">
    <source>
        <dbReference type="Pfam" id="PF06832"/>
    </source>
</evidence>
<dbReference type="PANTHER" id="PTHR32282">
    <property type="entry name" value="BINDING PROTEIN TRANSPEPTIDASE, PUTATIVE-RELATED"/>
    <property type="match status" value="1"/>
</dbReference>
<dbReference type="RefSeq" id="WP_173763663.1">
    <property type="nucleotide sequence ID" value="NZ_CP048836.1"/>
</dbReference>
<dbReference type="SUPFAM" id="SSF53955">
    <property type="entry name" value="Lysozyme-like"/>
    <property type="match status" value="1"/>
</dbReference>
<dbReference type="GO" id="GO:0006508">
    <property type="term" value="P:proteolysis"/>
    <property type="evidence" value="ECO:0007669"/>
    <property type="project" value="UniProtKB-KW"/>
</dbReference>
<dbReference type="InterPro" id="IPR009647">
    <property type="entry name" value="PBP_C"/>
</dbReference>
<dbReference type="EMBL" id="CP048836">
    <property type="protein sequence ID" value="QID16495.1"/>
    <property type="molecule type" value="Genomic_DNA"/>
</dbReference>
<comment type="catalytic activity">
    <reaction evidence="8">
        <text>[GlcNAc-(1-&gt;4)-Mur2Ac(oyl-L-Ala-gamma-D-Glu-L-Lys-D-Ala-D-Ala)](n)-di-trans,octa-cis-undecaprenyl diphosphate + beta-D-GlcNAc-(1-&gt;4)-Mur2Ac(oyl-L-Ala-gamma-D-Glu-L-Lys-D-Ala-D-Ala)-di-trans,octa-cis-undecaprenyl diphosphate = [GlcNAc-(1-&gt;4)-Mur2Ac(oyl-L-Ala-gamma-D-Glu-L-Lys-D-Ala-D-Ala)](n+1)-di-trans,octa-cis-undecaprenyl diphosphate + di-trans,octa-cis-undecaprenyl diphosphate + H(+)</text>
        <dbReference type="Rhea" id="RHEA:23708"/>
        <dbReference type="Rhea" id="RHEA-COMP:9602"/>
        <dbReference type="Rhea" id="RHEA-COMP:9603"/>
        <dbReference type="ChEBI" id="CHEBI:15378"/>
        <dbReference type="ChEBI" id="CHEBI:58405"/>
        <dbReference type="ChEBI" id="CHEBI:60033"/>
        <dbReference type="ChEBI" id="CHEBI:78435"/>
        <dbReference type="EC" id="2.4.99.28"/>
    </reaction>
</comment>
<dbReference type="InterPro" id="IPR050396">
    <property type="entry name" value="Glycosyltr_51/Transpeptidase"/>
</dbReference>
<dbReference type="Pfam" id="PF00912">
    <property type="entry name" value="Transgly"/>
    <property type="match status" value="1"/>
</dbReference>
<dbReference type="Proteomes" id="UP000501991">
    <property type="component" value="Chromosome"/>
</dbReference>
<dbReference type="PANTHER" id="PTHR32282:SF15">
    <property type="entry name" value="PENICILLIN-BINDING PROTEIN 1C"/>
    <property type="match status" value="1"/>
</dbReference>
<dbReference type="InterPro" id="IPR001264">
    <property type="entry name" value="Glyco_trans_51"/>
</dbReference>
<evidence type="ECO:0000313" key="11">
    <source>
        <dbReference type="EMBL" id="QID16495.1"/>
    </source>
</evidence>
<proteinExistence type="predicted"/>
<evidence type="ECO:0000256" key="7">
    <source>
        <dbReference type="ARBA" id="ARBA00044770"/>
    </source>
</evidence>
<dbReference type="KEGG" id="azq:G3580_01955"/>
<dbReference type="GO" id="GO:0030288">
    <property type="term" value="C:outer membrane-bounded periplasmic space"/>
    <property type="evidence" value="ECO:0007669"/>
    <property type="project" value="TreeGrafter"/>
</dbReference>
<dbReference type="InterPro" id="IPR036950">
    <property type="entry name" value="PBP_transglycosylase"/>
</dbReference>
<keyword evidence="5" id="KW-0808">Transferase</keyword>
<evidence type="ECO:0000256" key="2">
    <source>
        <dbReference type="ARBA" id="ARBA00022645"/>
    </source>
</evidence>
<evidence type="ECO:0000256" key="4">
    <source>
        <dbReference type="ARBA" id="ARBA00022676"/>
    </source>
</evidence>
<dbReference type="AlphaFoldDB" id="A0A6C1B0S0"/>
<evidence type="ECO:0000259" key="9">
    <source>
        <dbReference type="Pfam" id="PF00912"/>
    </source>
</evidence>
<dbReference type="InterPro" id="IPR012338">
    <property type="entry name" value="Beta-lactam/transpept-like"/>
</dbReference>
<dbReference type="Gene3D" id="1.10.3810.10">
    <property type="entry name" value="Biosynthetic peptidoglycan transglycosylase-like"/>
    <property type="match status" value="1"/>
</dbReference>
<evidence type="ECO:0000313" key="12">
    <source>
        <dbReference type="Proteomes" id="UP000501991"/>
    </source>
</evidence>
<name>A0A6C1B0S0_9RHOO</name>
<evidence type="ECO:0000256" key="3">
    <source>
        <dbReference type="ARBA" id="ARBA00022670"/>
    </source>
</evidence>
<keyword evidence="3" id="KW-0645">Protease</keyword>
<keyword evidence="3" id="KW-0378">Hydrolase</keyword>
<dbReference type="GO" id="GO:0009252">
    <property type="term" value="P:peptidoglycan biosynthetic process"/>
    <property type="evidence" value="ECO:0007669"/>
    <property type="project" value="TreeGrafter"/>
</dbReference>
<dbReference type="SUPFAM" id="SSF56601">
    <property type="entry name" value="beta-lactamase/transpeptidase-like"/>
    <property type="match status" value="1"/>
</dbReference>
<evidence type="ECO:0000256" key="8">
    <source>
        <dbReference type="ARBA" id="ARBA00049902"/>
    </source>
</evidence>
<dbReference type="GO" id="GO:0008955">
    <property type="term" value="F:peptidoglycan glycosyltransferase activity"/>
    <property type="evidence" value="ECO:0007669"/>
    <property type="project" value="UniProtKB-EC"/>
</dbReference>
<keyword evidence="12" id="KW-1185">Reference proteome</keyword>
<keyword evidence="4" id="KW-0328">Glycosyltransferase</keyword>
<evidence type="ECO:0000256" key="1">
    <source>
        <dbReference type="ARBA" id="ARBA00004752"/>
    </source>
</evidence>
<keyword evidence="2" id="KW-0121">Carboxypeptidase</keyword>
<protein>
    <recommendedName>
        <fullName evidence="7">peptidoglycan glycosyltransferase</fullName>
        <ecNumber evidence="7">2.4.99.28</ecNumber>
    </recommendedName>
</protein>
<dbReference type="GO" id="GO:0004180">
    <property type="term" value="F:carboxypeptidase activity"/>
    <property type="evidence" value="ECO:0007669"/>
    <property type="project" value="UniProtKB-KW"/>
</dbReference>
<evidence type="ECO:0000256" key="6">
    <source>
        <dbReference type="ARBA" id="ARBA00023268"/>
    </source>
</evidence>
<sequence>MRLVLWLVLVWLPVLAAAAVPDFATVRAHHRTTEGRLVDRAGEPLAERPVDGATRRLEWVPLEALSPAMLETLLEAEDRRFYEHGGIDWRAFAAAAIQNLWYEHPRGASTLSMQLVGLLDPALHPERNHGGRRTLEQKWDQAVAAQEIEARWSKAEILEAYLNLAPFRGALQGIHAAAWALVGKAPDALDRAEASILAALLRAPNAPPPKVAWRACELLRRIGSADLCPRVHQLAAHLDPVRLAPRWNDAPHLARRLVTEPGVVHTVLDADWQRGMERALEAAAPARAAAVVIDNATGAVLADVGGLDAAQPDAAVARHPAGSMSWPVMTALALDTKTVNAATLFPVPATGDAMSVRAALATGAMPEALAAHVPGAREATLLELLRAPGAAAPDLSRVAIDLAQLAALGRMLAVDGVWRPPFWRAQAQGAPVAMISPQAAFIARDLFPAVRVAPLPRTHAAWGVGSNGAVTIAVWMETGATASVETRAWLNARLAASGRWPPERVVPTGVVSAPVRFDNGREPPRSEWFIKGTATAVAAPPVLIARIVTPSPRAIVAAADLDAAGGVWLEASREDERLRWQVDGVPAGQGGRVLWRPSPGLHHIVLLDTVGRVIDTVDVAVRSDVSADARRR</sequence>
<reference evidence="11 12" key="1">
    <citation type="submission" date="2020-02" db="EMBL/GenBank/DDBJ databases">
        <title>Nitrogenibacter mangrovi gen. nov., sp. nov. isolated from mangrove sediment, a denitrifying betaproteobacterium.</title>
        <authorList>
            <person name="Liao H."/>
            <person name="Tian Y."/>
        </authorList>
    </citation>
    <scope>NUCLEOTIDE SEQUENCE [LARGE SCALE GENOMIC DNA]</scope>
    <source>
        <strain evidence="11 12">M9-3-2</strain>
    </source>
</reference>
<feature type="domain" description="Penicillin-binding C-terminal" evidence="10">
    <location>
        <begin position="546"/>
        <end position="617"/>
    </location>
</feature>
<dbReference type="Gene3D" id="3.40.710.10">
    <property type="entry name" value="DD-peptidase/beta-lactamase superfamily"/>
    <property type="match status" value="1"/>
</dbReference>